<protein>
    <submittedName>
        <fullName evidence="2">Uncharacterized protein</fullName>
    </submittedName>
</protein>
<dbReference type="AlphaFoldDB" id="A0A2D2Q3Q1"/>
<evidence type="ECO:0000313" key="2">
    <source>
        <dbReference type="EMBL" id="ATS19132.1"/>
    </source>
</evidence>
<gene>
    <name evidence="2" type="ORF">BRW62_10710</name>
</gene>
<sequence>MLCYPLGVLLSASVAIAPVEPLHANGTSNPQELPVSVAAAIAMPVVLSRAVLSEEPSESGLTVPSLWWAVQQFGGTTVQRWQAYPAEEGVGGRVDLFISPPAWGRMSYLQRFALVNQLGNSSRSFGYNLILRDRRDVIYGAYTCSFTAVAQQYLPHAIDATGNPVPLFLPQTELDCSVWINPNIPVSVF</sequence>
<keyword evidence="1" id="KW-0732">Signal</keyword>
<accession>A0A2D2Q3Q1</accession>
<feature type="signal peptide" evidence="1">
    <location>
        <begin position="1"/>
        <end position="17"/>
    </location>
</feature>
<reference evidence="3" key="2">
    <citation type="journal article" date="2022" name="Front. Microbiol.">
        <title>Comparative Genomic Analysis Revealed Distinct Molecular Components and Organization of CO2-Concentrating Mechanism in Thermophilic Cyanobacteria.</title>
        <authorList>
            <person name="Tang J."/>
            <person name="Zhou H."/>
            <person name="Yao D."/>
            <person name="Riaz S."/>
            <person name="You D."/>
            <person name="Klepacz-Smolka A."/>
            <person name="Daroch M."/>
        </authorList>
    </citation>
    <scope>NUCLEOTIDE SEQUENCE [LARGE SCALE GENOMIC DNA]</scope>
    <source>
        <strain evidence="3">PCC 6715</strain>
    </source>
</reference>
<evidence type="ECO:0000313" key="3">
    <source>
        <dbReference type="Proteomes" id="UP000231057"/>
    </source>
</evidence>
<name>A0A2D2Q3Q1_PARLV</name>
<keyword evidence="3" id="KW-1185">Reference proteome</keyword>
<dbReference type="EMBL" id="CP018092">
    <property type="protein sequence ID" value="ATS19132.1"/>
    <property type="molecule type" value="Genomic_DNA"/>
</dbReference>
<dbReference type="KEGG" id="slw:BRW62_10710"/>
<evidence type="ECO:0000256" key="1">
    <source>
        <dbReference type="SAM" id="SignalP"/>
    </source>
</evidence>
<proteinExistence type="predicted"/>
<feature type="chain" id="PRO_5013917986" evidence="1">
    <location>
        <begin position="18"/>
        <end position="189"/>
    </location>
</feature>
<organism evidence="2 3">
    <name type="scientific">Parathermosynechococcus lividus PCC 6715</name>
    <dbReference type="NCBI Taxonomy" id="1917166"/>
    <lineage>
        <taxon>Bacteria</taxon>
        <taxon>Bacillati</taxon>
        <taxon>Cyanobacteriota</taxon>
        <taxon>Cyanophyceae</taxon>
        <taxon>Acaryochloridales</taxon>
        <taxon>Thermosynechococcaceae</taxon>
        <taxon>Parathermosynechococcus</taxon>
    </lineage>
</organism>
<reference evidence="2 3" key="1">
    <citation type="submission" date="2016-11" db="EMBL/GenBank/DDBJ databases">
        <title>Complete genome sequence of thermophilic cyanobacteria strain Synechococcus sp. PCC6715.</title>
        <authorList>
            <person name="Tang J."/>
            <person name="Daroch M."/>
            <person name="Liang Y."/>
            <person name="Jiang D."/>
            <person name="Shah M."/>
        </authorList>
    </citation>
    <scope>NUCLEOTIDE SEQUENCE [LARGE SCALE GENOMIC DNA]</scope>
    <source>
        <strain evidence="2 3">PCC 6715</strain>
    </source>
</reference>
<dbReference type="Proteomes" id="UP000231057">
    <property type="component" value="Chromosome"/>
</dbReference>